<feature type="transmembrane region" description="Helical" evidence="6">
    <location>
        <begin position="53"/>
        <end position="76"/>
    </location>
</feature>
<dbReference type="PANTHER" id="PTHR47053:SF1">
    <property type="entry name" value="MUREIN DD-ENDOPEPTIDASE MEPH-RELATED"/>
    <property type="match status" value="1"/>
</dbReference>
<dbReference type="Pfam" id="PF13406">
    <property type="entry name" value="SLT_2"/>
    <property type="match status" value="1"/>
</dbReference>
<dbReference type="EMBL" id="PREZ01000009">
    <property type="protein sequence ID" value="PPA68693.1"/>
    <property type="molecule type" value="Genomic_DNA"/>
</dbReference>
<name>A0A2S5G721_9BACL</name>
<dbReference type="InterPro" id="IPR023346">
    <property type="entry name" value="Lysozyme-like_dom_sf"/>
</dbReference>
<dbReference type="CDD" id="cd13399">
    <property type="entry name" value="Slt35-like"/>
    <property type="match status" value="1"/>
</dbReference>
<keyword evidence="3" id="KW-0378">Hydrolase</keyword>
<dbReference type="Pfam" id="PF00877">
    <property type="entry name" value="NLPC_P60"/>
    <property type="match status" value="1"/>
</dbReference>
<dbReference type="InterPro" id="IPR051202">
    <property type="entry name" value="Peptidase_C40"/>
</dbReference>
<dbReference type="Gene3D" id="3.90.1720.10">
    <property type="entry name" value="endopeptidase domain like (from Nostoc punctiforme)"/>
    <property type="match status" value="1"/>
</dbReference>
<dbReference type="Gene3D" id="1.10.530.10">
    <property type="match status" value="1"/>
</dbReference>
<feature type="region of interest" description="Disordered" evidence="5">
    <location>
        <begin position="1"/>
        <end position="25"/>
    </location>
</feature>
<sequence>MSQTNYDPNDYEQEPTPKKSATGKAAKHVGEKVAKKAAKAAAAKAGISIGWPVILGVAAVGIIAVGLAVSLVMIVASTSTSEETSYEGGLGFWGGEISEIGANEIPAAFIPIYKAAEEEYGVPWNLIAAHHRVETVFSTIDPMVSPVGAEGHMQFMPCTWTGWNHPTCGGLGAGNIPDGEKMDPAVIARYGGYGVDANGDGKADPWDIEDAIYSAANYLAASGAADGRIRDAIFAYNRADWYVEEVLGFADSYVEGYVAIGGGTGGNTGVEVVDVGNQWIGNSVYVFGGGRNQADIAAGRFDCSSFVHWAFAQVGMDLGPLTSTSTETLKHLGQPVSPNDMQPGDLVFFDTYKIDGHVGIYVGDGKFIGAQTNTGVAIADLSQGYWLQHFNGRVKRL</sequence>
<keyword evidence="2" id="KW-0645">Protease</keyword>
<dbReference type="RefSeq" id="WP_104059654.1">
    <property type="nucleotide sequence ID" value="NZ_PREZ01000009.1"/>
</dbReference>
<evidence type="ECO:0000256" key="5">
    <source>
        <dbReference type="SAM" id="MobiDB-lite"/>
    </source>
</evidence>
<evidence type="ECO:0000313" key="8">
    <source>
        <dbReference type="EMBL" id="PPA68693.1"/>
    </source>
</evidence>
<dbReference type="GO" id="GO:0008234">
    <property type="term" value="F:cysteine-type peptidase activity"/>
    <property type="evidence" value="ECO:0007669"/>
    <property type="project" value="UniProtKB-KW"/>
</dbReference>
<keyword evidence="6" id="KW-0812">Transmembrane</keyword>
<dbReference type="SUPFAM" id="SSF53955">
    <property type="entry name" value="Lysozyme-like"/>
    <property type="match status" value="1"/>
</dbReference>
<protein>
    <submittedName>
        <fullName evidence="9">Secreted cell wall DL-endopeptidase</fullName>
    </submittedName>
</protein>
<organism evidence="9 10">
    <name type="scientific">Jeotgalibacillus proteolyticus</name>
    <dbReference type="NCBI Taxonomy" id="2082395"/>
    <lineage>
        <taxon>Bacteria</taxon>
        <taxon>Bacillati</taxon>
        <taxon>Bacillota</taxon>
        <taxon>Bacilli</taxon>
        <taxon>Bacillales</taxon>
        <taxon>Caryophanaceae</taxon>
        <taxon>Jeotgalibacillus</taxon>
    </lineage>
</organism>
<keyword evidence="6" id="KW-1133">Transmembrane helix</keyword>
<dbReference type="InterPro" id="IPR038765">
    <property type="entry name" value="Papain-like_cys_pep_sf"/>
</dbReference>
<dbReference type="SUPFAM" id="SSF54001">
    <property type="entry name" value="Cysteine proteinases"/>
    <property type="match status" value="1"/>
</dbReference>
<proteinExistence type="inferred from homology"/>
<dbReference type="InterPro" id="IPR000064">
    <property type="entry name" value="NLP_P60_dom"/>
</dbReference>
<evidence type="ECO:0000256" key="4">
    <source>
        <dbReference type="ARBA" id="ARBA00022807"/>
    </source>
</evidence>
<dbReference type="PROSITE" id="PS51935">
    <property type="entry name" value="NLPC_P60"/>
    <property type="match status" value="1"/>
</dbReference>
<evidence type="ECO:0000256" key="6">
    <source>
        <dbReference type="SAM" id="Phobius"/>
    </source>
</evidence>
<comment type="similarity">
    <text evidence="1">Belongs to the peptidase C40 family.</text>
</comment>
<keyword evidence="6" id="KW-0472">Membrane</keyword>
<dbReference type="PANTHER" id="PTHR47053">
    <property type="entry name" value="MUREIN DD-ENDOPEPTIDASE MEPH-RELATED"/>
    <property type="match status" value="1"/>
</dbReference>
<evidence type="ECO:0000256" key="2">
    <source>
        <dbReference type="ARBA" id="ARBA00022670"/>
    </source>
</evidence>
<dbReference type="GO" id="GO:0006508">
    <property type="term" value="P:proteolysis"/>
    <property type="evidence" value="ECO:0007669"/>
    <property type="project" value="UniProtKB-KW"/>
</dbReference>
<reference evidence="9 10" key="1">
    <citation type="submission" date="2018-02" db="EMBL/GenBank/DDBJ databases">
        <title>Jeotgalibacillus proteolyticum sp. nov. a protease producing bacterium isolated from ocean sediments of Laizhou Bay.</title>
        <authorList>
            <person name="Li Y."/>
        </authorList>
    </citation>
    <scope>NUCLEOTIDE SEQUENCE [LARGE SCALE GENOMIC DNA]</scope>
    <source>
        <strain evidence="9 10">22-7</strain>
    </source>
</reference>
<feature type="domain" description="NlpC/P60" evidence="7">
    <location>
        <begin position="266"/>
        <end position="397"/>
    </location>
</feature>
<evidence type="ECO:0000313" key="9">
    <source>
        <dbReference type="EMBL" id="PPA68770.1"/>
    </source>
</evidence>
<keyword evidence="10" id="KW-1185">Reference proteome</keyword>
<dbReference type="InterPro" id="IPR031304">
    <property type="entry name" value="SLT_2"/>
</dbReference>
<dbReference type="OrthoDB" id="9809488at2"/>
<accession>A0A2S5G721</accession>
<gene>
    <name evidence="8" type="ORF">C4B60_19170</name>
    <name evidence="9" type="ORF">C4B60_19600</name>
</gene>
<evidence type="ECO:0000256" key="1">
    <source>
        <dbReference type="ARBA" id="ARBA00007074"/>
    </source>
</evidence>
<keyword evidence="4" id="KW-0788">Thiol protease</keyword>
<dbReference type="Proteomes" id="UP000239047">
    <property type="component" value="Unassembled WGS sequence"/>
</dbReference>
<evidence type="ECO:0000313" key="10">
    <source>
        <dbReference type="Proteomes" id="UP000239047"/>
    </source>
</evidence>
<dbReference type="EMBL" id="PREZ01000009">
    <property type="protein sequence ID" value="PPA68770.1"/>
    <property type="molecule type" value="Genomic_DNA"/>
</dbReference>
<dbReference type="AlphaFoldDB" id="A0A2S5G721"/>
<evidence type="ECO:0000259" key="7">
    <source>
        <dbReference type="PROSITE" id="PS51935"/>
    </source>
</evidence>
<comment type="caution">
    <text evidence="9">The sequence shown here is derived from an EMBL/GenBank/DDBJ whole genome shotgun (WGS) entry which is preliminary data.</text>
</comment>
<evidence type="ECO:0000256" key="3">
    <source>
        <dbReference type="ARBA" id="ARBA00022801"/>
    </source>
</evidence>